<dbReference type="GO" id="GO:0046872">
    <property type="term" value="F:metal ion binding"/>
    <property type="evidence" value="ECO:0007669"/>
    <property type="project" value="UniProtKB-KW"/>
</dbReference>
<name>A0A6J4N0Y1_9ACTN</name>
<organism evidence="6">
    <name type="scientific">uncultured Nocardioidaceae bacterium</name>
    <dbReference type="NCBI Taxonomy" id="253824"/>
    <lineage>
        <taxon>Bacteria</taxon>
        <taxon>Bacillati</taxon>
        <taxon>Actinomycetota</taxon>
        <taxon>Actinomycetes</taxon>
        <taxon>Propionibacteriales</taxon>
        <taxon>Nocardioidaceae</taxon>
        <taxon>environmental samples</taxon>
    </lineage>
</organism>
<keyword evidence="5" id="KW-0479">Metal-binding</keyword>
<evidence type="ECO:0000313" key="6">
    <source>
        <dbReference type="EMBL" id="CAA9374518.1"/>
    </source>
</evidence>
<keyword evidence="2" id="KW-0378">Hydrolase</keyword>
<dbReference type="CDD" id="cd03747">
    <property type="entry name" value="Ntn_PGA_like"/>
    <property type="match status" value="1"/>
</dbReference>
<dbReference type="Gene3D" id="1.10.1400.10">
    <property type="match status" value="1"/>
</dbReference>
<dbReference type="Gene3D" id="2.30.120.10">
    <property type="match status" value="1"/>
</dbReference>
<dbReference type="PANTHER" id="PTHR34218">
    <property type="entry name" value="PEPTIDASE S45 PENICILLIN AMIDASE"/>
    <property type="match status" value="1"/>
</dbReference>
<dbReference type="InterPro" id="IPR043147">
    <property type="entry name" value="Penicillin_amidase_A-knob"/>
</dbReference>
<feature type="binding site" evidence="5">
    <location>
        <position position="345"/>
    </location>
    <ligand>
        <name>Ca(2+)</name>
        <dbReference type="ChEBI" id="CHEBI:29108"/>
    </ligand>
</feature>
<dbReference type="GO" id="GO:0016811">
    <property type="term" value="F:hydrolase activity, acting on carbon-nitrogen (but not peptide) bonds, in linear amides"/>
    <property type="evidence" value="ECO:0007669"/>
    <property type="project" value="InterPro"/>
</dbReference>
<feature type="active site" description="Nucleophile" evidence="4">
    <location>
        <position position="267"/>
    </location>
</feature>
<evidence type="ECO:0000256" key="5">
    <source>
        <dbReference type="PIRSR" id="PIRSR001227-2"/>
    </source>
</evidence>
<dbReference type="InterPro" id="IPR002692">
    <property type="entry name" value="S45"/>
</dbReference>
<dbReference type="Pfam" id="PF01804">
    <property type="entry name" value="Penicil_amidase"/>
    <property type="match status" value="1"/>
</dbReference>
<evidence type="ECO:0000256" key="1">
    <source>
        <dbReference type="ARBA" id="ARBA00006586"/>
    </source>
</evidence>
<gene>
    <name evidence="6" type="ORF">AVDCRST_MAG21-956</name>
</gene>
<dbReference type="AlphaFoldDB" id="A0A6J4N0Y1"/>
<comment type="cofactor">
    <cofactor evidence="5">
        <name>Ca(2+)</name>
        <dbReference type="ChEBI" id="CHEBI:29108"/>
    </cofactor>
    <text evidence="5">Binds 1 Ca(2+) ion per dimer.</text>
</comment>
<dbReference type="InterPro" id="IPR029055">
    <property type="entry name" value="Ntn_hydrolases_N"/>
</dbReference>
<evidence type="ECO:0008006" key="7">
    <source>
        <dbReference type="Google" id="ProtNLM"/>
    </source>
</evidence>
<proteinExistence type="inferred from homology"/>
<protein>
    <recommendedName>
        <fullName evidence="7">Penicillin amidase</fullName>
    </recommendedName>
</protein>
<feature type="binding site" evidence="5">
    <location>
        <position position="180"/>
    </location>
    <ligand>
        <name>Ca(2+)</name>
        <dbReference type="ChEBI" id="CHEBI:29108"/>
    </ligand>
</feature>
<keyword evidence="3" id="KW-0865">Zymogen</keyword>
<dbReference type="InterPro" id="IPR023343">
    <property type="entry name" value="Penicillin_amidase_dom1"/>
</dbReference>
<sequence>MLVAGFLTSWWVVQRSMPQTEGSVELEGLDGKVTVLRDASGIPQVYADTADDLFFAQGYVQAQDRFFEMDFRRHLAAGRLSELFGEDALKADMFVRTLGLRRVAEKELALLSPRTRRYLDQFADGVNAYLAGRQGADLSLEYALLGLQRTETTPEPWEAADSLSWLKAVAWQLGSNMREEAARALLSTRLDRRQIEALYPPYPYEQNQPIVTQGAVVDGVYEQDATQNDSRLPKRVPYTAAREPLRRARSAGSGLDELLGSGDGLGSNAWAVSGGHTESGAPLLANDPHLMPSLPGAWYQMGLHCNDVTPECPFDVSGFSFAGLPGIVVGHNAHIAWGLSNLYPDVQDLYLEKVRGDSAVYDGRREPLTTRQETFEVAGSDDVTITVRESRHGPLVSDVDEDLARVGTDALAASKQRDRSGGGEGLAVALQWSALTPGRTADALFGIDAATNWDEFREAVRWFDAPSQNIVYADTDGHIGYQAPGRIPVRRSGNGDWPVPGWDPAYDWTDQSIPYDALPRVLDPKDGYVVAANQEVAPQRYPYHLGTSFDYGYRAERIRTLLAGREDLTVEDMTEIQLDDHSTLARHLTPVLLSIELEDDYYQRGQETLARWDFTMSADSPGAAYFNAVWRNLLTMTFADQLPEDLLPQGGSRWWAVMDRLVDRPDDAFWDDADTTDRVERRDDILYAALQAARDELTELISRNPADWRWGMLHQLTLRNPALGVPGSAVGTVFNRGPYSLSGGPLVANATSWNAARGYQVTAVPTMRMVVPLDDLDGARWVNLTGASGHAYADHYTDQTELWASGQTLPWSSSRAEVRRATEHQLMLTPAG</sequence>
<evidence type="ECO:0000256" key="2">
    <source>
        <dbReference type="ARBA" id="ARBA00022801"/>
    </source>
</evidence>
<dbReference type="Gene3D" id="1.10.439.10">
    <property type="entry name" value="Penicillin Amidohydrolase, domain 1"/>
    <property type="match status" value="1"/>
</dbReference>
<dbReference type="Gene3D" id="3.60.20.10">
    <property type="entry name" value="Glutamine Phosphoribosylpyrophosphate, subunit 1, domain 1"/>
    <property type="match status" value="1"/>
</dbReference>
<reference evidence="6" key="1">
    <citation type="submission" date="2020-02" db="EMBL/GenBank/DDBJ databases">
        <authorList>
            <person name="Meier V. D."/>
        </authorList>
    </citation>
    <scope>NUCLEOTIDE SEQUENCE</scope>
    <source>
        <strain evidence="6">AVDCRST_MAG21</strain>
    </source>
</reference>
<dbReference type="PIRSF" id="PIRSF001227">
    <property type="entry name" value="Pen_acylase"/>
    <property type="match status" value="1"/>
</dbReference>
<comment type="similarity">
    <text evidence="1">Belongs to the peptidase S45 family.</text>
</comment>
<dbReference type="EMBL" id="CADCUL010000104">
    <property type="protein sequence ID" value="CAA9374518.1"/>
    <property type="molecule type" value="Genomic_DNA"/>
</dbReference>
<evidence type="ECO:0000256" key="4">
    <source>
        <dbReference type="PIRSR" id="PIRSR001227-1"/>
    </source>
</evidence>
<keyword evidence="5" id="KW-0106">Calcium</keyword>
<dbReference type="SUPFAM" id="SSF56235">
    <property type="entry name" value="N-terminal nucleophile aminohydrolases (Ntn hydrolases)"/>
    <property type="match status" value="1"/>
</dbReference>
<dbReference type="InterPro" id="IPR014395">
    <property type="entry name" value="Pen/GL7ACA/AHL_acylase"/>
</dbReference>
<dbReference type="InterPro" id="IPR043146">
    <property type="entry name" value="Penicillin_amidase_N_B-knob"/>
</dbReference>
<accession>A0A6J4N0Y1</accession>
<dbReference type="PANTHER" id="PTHR34218:SF4">
    <property type="entry name" value="ACYL-HOMOSERINE LACTONE ACYLASE QUIP"/>
    <property type="match status" value="1"/>
</dbReference>
<dbReference type="GO" id="GO:0017000">
    <property type="term" value="P:antibiotic biosynthetic process"/>
    <property type="evidence" value="ECO:0007669"/>
    <property type="project" value="InterPro"/>
</dbReference>
<feature type="binding site" evidence="5">
    <location>
        <position position="348"/>
    </location>
    <ligand>
        <name>Ca(2+)</name>
        <dbReference type="ChEBI" id="CHEBI:29108"/>
    </ligand>
</feature>
<evidence type="ECO:0000256" key="3">
    <source>
        <dbReference type="ARBA" id="ARBA00023145"/>
    </source>
</evidence>